<evidence type="ECO:0000256" key="6">
    <source>
        <dbReference type="ARBA" id="ARBA00022842"/>
    </source>
</evidence>
<dbReference type="GO" id="GO:0000287">
    <property type="term" value="F:magnesium ion binding"/>
    <property type="evidence" value="ECO:0007669"/>
    <property type="project" value="TreeGrafter"/>
</dbReference>
<dbReference type="RefSeq" id="WP_015396797.1">
    <property type="nucleotide sequence ID" value="NC_020299.1"/>
</dbReference>
<evidence type="ECO:0000256" key="3">
    <source>
        <dbReference type="ARBA" id="ARBA00001936"/>
    </source>
</evidence>
<dbReference type="CDD" id="cd01562">
    <property type="entry name" value="Thr-dehyd"/>
    <property type="match status" value="1"/>
</dbReference>
<dbReference type="OrthoDB" id="9811476at2"/>
<evidence type="ECO:0000256" key="4">
    <source>
        <dbReference type="ARBA" id="ARBA00001946"/>
    </source>
</evidence>
<dbReference type="GO" id="GO:0005524">
    <property type="term" value="F:ATP binding"/>
    <property type="evidence" value="ECO:0007669"/>
    <property type="project" value="TreeGrafter"/>
</dbReference>
<dbReference type="FunFam" id="3.40.50.1100:FF:000005">
    <property type="entry name" value="Threonine dehydratase catabolic"/>
    <property type="match status" value="1"/>
</dbReference>
<comment type="similarity">
    <text evidence="5">Belongs to the serine/threonine dehydratase family.</text>
</comment>
<dbReference type="SUPFAM" id="SSF53686">
    <property type="entry name" value="Tryptophan synthase beta subunit-like PLP-dependent enzymes"/>
    <property type="match status" value="1"/>
</dbReference>
<keyword evidence="7" id="KW-0663">Pyridoxal phosphate</keyword>
<dbReference type="GO" id="GO:0008721">
    <property type="term" value="F:D-serine ammonia-lyase activity"/>
    <property type="evidence" value="ECO:0007669"/>
    <property type="project" value="TreeGrafter"/>
</dbReference>
<dbReference type="InterPro" id="IPR001926">
    <property type="entry name" value="TrpB-like_PALP"/>
</dbReference>
<sequence length="326" mass="36046">MNDLSINFKDIAKSSERIFGYIYKTPILVSHEINEKFGANFFFKCENMQKTGSFKFRGAINALEQLNDTQRNNGVATFSSGNHAKAIALSSKILNIKSIILMPIDAPLAKLEYTRKYANEVILYDRYIDKREDLLKNLVSKYGVTPISSYDNYNVISGAGTVCKEFLEEIKNLDAIFVGLGGGGLLAGSSLSKRALAKNCKIYGVEPILANDGQQSFKLGSLVRIETPKTIADGAQTQCLGEKTFNIIRKYVDDIVTVTDEQIIYSMKIASNYLKLIVEPTGCLGFAAAINNLKTLNNKNIGIVLTGSNIDMKNFYSLTNDYNTTI</sequence>
<dbReference type="PANTHER" id="PTHR43050">
    <property type="entry name" value="SERINE / THREONINE RACEMASE FAMILY MEMBER"/>
    <property type="match status" value="1"/>
</dbReference>
<evidence type="ECO:0000256" key="1">
    <source>
        <dbReference type="ARBA" id="ARBA00001913"/>
    </source>
</evidence>
<dbReference type="EC" id="4.3.1.19" evidence="10"/>
<dbReference type="InterPro" id="IPR036052">
    <property type="entry name" value="TrpB-like_PALP_sf"/>
</dbReference>
<dbReference type="Gene3D" id="3.40.50.1100">
    <property type="match status" value="2"/>
</dbReference>
<dbReference type="PROSITE" id="PS00165">
    <property type="entry name" value="DEHYDRATASE_SER_THR"/>
    <property type="match status" value="1"/>
</dbReference>
<dbReference type="GO" id="GO:0004794">
    <property type="term" value="F:threonine deaminase activity"/>
    <property type="evidence" value="ECO:0007669"/>
    <property type="project" value="UniProtKB-EC"/>
</dbReference>
<gene>
    <name evidence="10" type="ORF">CONE_0296</name>
</gene>
<dbReference type="HOGENOM" id="CLU_021152_4_2_4"/>
<dbReference type="PATRIC" id="fig|1208920.3.peg.80"/>
<comment type="cofactor">
    <cofactor evidence="4">
        <name>Mg(2+)</name>
        <dbReference type="ChEBI" id="CHEBI:18420"/>
    </cofactor>
</comment>
<dbReference type="GO" id="GO:0030378">
    <property type="term" value="F:serine racemase activity"/>
    <property type="evidence" value="ECO:0007669"/>
    <property type="project" value="TreeGrafter"/>
</dbReference>
<protein>
    <submittedName>
        <fullName evidence="10">Threonine dehydratase</fullName>
        <ecNumber evidence="10">4.3.1.19</ecNumber>
    </submittedName>
</protein>
<dbReference type="eggNOG" id="COG1171">
    <property type="taxonomic scope" value="Bacteria"/>
</dbReference>
<evidence type="ECO:0000256" key="8">
    <source>
        <dbReference type="ARBA" id="ARBA00023239"/>
    </source>
</evidence>
<dbReference type="GO" id="GO:0003941">
    <property type="term" value="F:L-serine ammonia-lyase activity"/>
    <property type="evidence" value="ECO:0007669"/>
    <property type="project" value="TreeGrafter"/>
</dbReference>
<dbReference type="KEGG" id="kon:CONE_0296"/>
<reference evidence="10 11" key="1">
    <citation type="journal article" date="2013" name="Genome Biol. Evol.">
        <title>Genome evolution and phylogenomic analysis of candidatus kinetoplastibacterium, the betaproteobacterial endosymbionts of strigomonas and angomonas.</title>
        <authorList>
            <person name="Alves J.M."/>
            <person name="Serrano M.G."/>
            <person name="Maia da Silva F."/>
            <person name="Voegtly L.J."/>
            <person name="Matveyev A.V."/>
            <person name="Teixeira M.M."/>
            <person name="Camargo E.P."/>
            <person name="Buck G.A."/>
        </authorList>
    </citation>
    <scope>NUCLEOTIDE SEQUENCE [LARGE SCALE GENOMIC DNA]</scope>
    <source>
        <strain evidence="10 11">TCC290E</strain>
    </source>
</reference>
<name>M1LY65_9PROT</name>
<keyword evidence="8 10" id="KW-0456">Lyase</keyword>
<comment type="cofactor">
    <cofactor evidence="2">
        <name>pyridoxal 5'-phosphate</name>
        <dbReference type="ChEBI" id="CHEBI:597326"/>
    </cofactor>
</comment>
<evidence type="ECO:0000259" key="9">
    <source>
        <dbReference type="Pfam" id="PF00291"/>
    </source>
</evidence>
<organism evidence="10 11">
    <name type="scientific">Candidatus Kinetoplastidibacterium stringomonadis TCC290E</name>
    <dbReference type="NCBI Taxonomy" id="1208920"/>
    <lineage>
        <taxon>Bacteria</taxon>
        <taxon>Pseudomonadati</taxon>
        <taxon>Pseudomonadota</taxon>
        <taxon>Betaproteobacteria</taxon>
        <taxon>Candidatus Kinetoplastidibacterium</taxon>
    </lineage>
</organism>
<feature type="domain" description="Tryptophan synthase beta chain-like PALP" evidence="9">
    <location>
        <begin position="20"/>
        <end position="307"/>
    </location>
</feature>
<evidence type="ECO:0000256" key="7">
    <source>
        <dbReference type="ARBA" id="ARBA00022898"/>
    </source>
</evidence>
<evidence type="ECO:0000256" key="2">
    <source>
        <dbReference type="ARBA" id="ARBA00001933"/>
    </source>
</evidence>
<dbReference type="Pfam" id="PF00291">
    <property type="entry name" value="PALP"/>
    <property type="match status" value="1"/>
</dbReference>
<dbReference type="STRING" id="1208920.CONE_0296"/>
<keyword evidence="6" id="KW-0460">Magnesium</keyword>
<keyword evidence="11" id="KW-1185">Reference proteome</keyword>
<dbReference type="InterPro" id="IPR000634">
    <property type="entry name" value="Ser/Thr_deHydtase_PyrdxlP-BS"/>
</dbReference>
<dbReference type="GO" id="GO:0006520">
    <property type="term" value="P:amino acid metabolic process"/>
    <property type="evidence" value="ECO:0007669"/>
    <property type="project" value="InterPro"/>
</dbReference>
<comment type="cofactor">
    <cofactor evidence="3">
        <name>Mn(2+)</name>
        <dbReference type="ChEBI" id="CHEBI:29035"/>
    </cofactor>
</comment>
<dbReference type="GO" id="GO:0030170">
    <property type="term" value="F:pyridoxal phosphate binding"/>
    <property type="evidence" value="ECO:0007669"/>
    <property type="project" value="InterPro"/>
</dbReference>
<dbReference type="AlphaFoldDB" id="M1LY65"/>
<dbReference type="GO" id="GO:0018114">
    <property type="term" value="F:threonine racemase activity"/>
    <property type="evidence" value="ECO:0007669"/>
    <property type="project" value="TreeGrafter"/>
</dbReference>
<evidence type="ECO:0000256" key="5">
    <source>
        <dbReference type="ARBA" id="ARBA00010869"/>
    </source>
</evidence>
<dbReference type="PANTHER" id="PTHR43050:SF1">
    <property type="entry name" value="SERINE RACEMASE"/>
    <property type="match status" value="1"/>
</dbReference>
<comment type="cofactor">
    <cofactor evidence="1">
        <name>Ca(2+)</name>
        <dbReference type="ChEBI" id="CHEBI:29108"/>
    </cofactor>
</comment>
<accession>M1LY65</accession>
<evidence type="ECO:0000313" key="10">
    <source>
        <dbReference type="EMBL" id="AGF48109.1"/>
    </source>
</evidence>
<proteinExistence type="inferred from homology"/>
<dbReference type="Proteomes" id="UP000011541">
    <property type="component" value="Chromosome"/>
</dbReference>
<evidence type="ECO:0000313" key="11">
    <source>
        <dbReference type="Proteomes" id="UP000011541"/>
    </source>
</evidence>
<dbReference type="EMBL" id="CP003805">
    <property type="protein sequence ID" value="AGF48109.1"/>
    <property type="molecule type" value="Genomic_DNA"/>
</dbReference>